<reference evidence="3 4" key="1">
    <citation type="submission" date="2021-12" db="EMBL/GenBank/DDBJ databases">
        <title>Genome sequencing of bacteria with rrn-lacking chromosome and rrn-plasmid.</title>
        <authorList>
            <person name="Anda M."/>
            <person name="Iwasaki W."/>
        </authorList>
    </citation>
    <scope>NUCLEOTIDE SEQUENCE [LARGE SCALE GENOMIC DNA]</scope>
    <source>
        <strain evidence="3 4">DSM 100852</strain>
    </source>
</reference>
<dbReference type="InterPro" id="IPR008278">
    <property type="entry name" value="4-PPantetheinyl_Trfase_dom"/>
</dbReference>
<keyword evidence="4" id="KW-1185">Reference proteome</keyword>
<evidence type="ECO:0000313" key="4">
    <source>
        <dbReference type="Proteomes" id="UP001348817"/>
    </source>
</evidence>
<dbReference type="KEGG" id="fax:FUAX_26910"/>
<organism evidence="3 4">
    <name type="scientific">Fulvitalea axinellae</name>
    <dbReference type="NCBI Taxonomy" id="1182444"/>
    <lineage>
        <taxon>Bacteria</taxon>
        <taxon>Pseudomonadati</taxon>
        <taxon>Bacteroidota</taxon>
        <taxon>Cytophagia</taxon>
        <taxon>Cytophagales</taxon>
        <taxon>Persicobacteraceae</taxon>
        <taxon>Fulvitalea</taxon>
    </lineage>
</organism>
<gene>
    <name evidence="3" type="ORF">FUAX_26910</name>
</gene>
<proteinExistence type="predicted"/>
<evidence type="ECO:0000313" key="3">
    <source>
        <dbReference type="EMBL" id="BDD10259.1"/>
    </source>
</evidence>
<name>A0AAU9CDN6_9BACT</name>
<dbReference type="GO" id="GO:0000287">
    <property type="term" value="F:magnesium ion binding"/>
    <property type="evidence" value="ECO:0007669"/>
    <property type="project" value="InterPro"/>
</dbReference>
<keyword evidence="1" id="KW-0808">Transferase</keyword>
<protein>
    <recommendedName>
        <fullName evidence="2">4'-phosphopantetheinyl transferase domain-containing protein</fullName>
    </recommendedName>
</protein>
<dbReference type="Proteomes" id="UP001348817">
    <property type="component" value="Chromosome"/>
</dbReference>
<dbReference type="GO" id="GO:0008897">
    <property type="term" value="F:holo-[acyl-carrier-protein] synthase activity"/>
    <property type="evidence" value="ECO:0007669"/>
    <property type="project" value="InterPro"/>
</dbReference>
<evidence type="ECO:0000256" key="1">
    <source>
        <dbReference type="ARBA" id="ARBA00022679"/>
    </source>
</evidence>
<evidence type="ECO:0000259" key="2">
    <source>
        <dbReference type="Pfam" id="PF01648"/>
    </source>
</evidence>
<dbReference type="InterPro" id="IPR037143">
    <property type="entry name" value="4-PPantetheinyl_Trfase_dom_sf"/>
</dbReference>
<feature type="domain" description="4'-phosphopantetheinyl transferase" evidence="2">
    <location>
        <begin position="136"/>
        <end position="231"/>
    </location>
</feature>
<dbReference type="Pfam" id="PF01648">
    <property type="entry name" value="ACPS"/>
    <property type="match status" value="1"/>
</dbReference>
<dbReference type="AlphaFoldDB" id="A0AAU9CDN6"/>
<dbReference type="Gene3D" id="3.90.470.20">
    <property type="entry name" value="4'-phosphopantetheinyl transferase domain"/>
    <property type="match status" value="1"/>
</dbReference>
<sequence>MLFSFEKALPIRIGDVSFRETTIWNMPVTKIEKNSEFLFWGVWKIEESAELLETIYTYDDEDRQDVMRTKHPAKRAERLSARAILAKVTEESGEKWNGLKKDTNGRPRLKGSDSDISITHAKGYAAAALTQQGKTGIDMERASAKVVRVRHKFLSQTESEMIGMDEMSLTAAWAAKEAIYKCSAIPGLEFKNEIIFEQFCPESKTYSLASARKTGPFRLSYQFIDDYVLCIATRA</sequence>
<dbReference type="EMBL" id="AP025314">
    <property type="protein sequence ID" value="BDD10259.1"/>
    <property type="molecule type" value="Genomic_DNA"/>
</dbReference>
<accession>A0AAU9CDN6</accession>
<dbReference type="SUPFAM" id="SSF56214">
    <property type="entry name" value="4'-phosphopantetheinyl transferase"/>
    <property type="match status" value="2"/>
</dbReference>